<dbReference type="EMBL" id="JAIVGD010000015">
    <property type="protein sequence ID" value="KAH0758262.1"/>
    <property type="molecule type" value="Genomic_DNA"/>
</dbReference>
<protein>
    <recommendedName>
        <fullName evidence="4">PB1 domain-containing protein</fullName>
    </recommendedName>
</protein>
<accession>A0ABQ7V2E6</accession>
<organism evidence="2 3">
    <name type="scientific">Solanum tuberosum</name>
    <name type="common">Potato</name>
    <dbReference type="NCBI Taxonomy" id="4113"/>
    <lineage>
        <taxon>Eukaryota</taxon>
        <taxon>Viridiplantae</taxon>
        <taxon>Streptophyta</taxon>
        <taxon>Embryophyta</taxon>
        <taxon>Tracheophyta</taxon>
        <taxon>Spermatophyta</taxon>
        <taxon>Magnoliopsida</taxon>
        <taxon>eudicotyledons</taxon>
        <taxon>Gunneridae</taxon>
        <taxon>Pentapetalae</taxon>
        <taxon>asterids</taxon>
        <taxon>lamiids</taxon>
        <taxon>Solanales</taxon>
        <taxon>Solanaceae</taxon>
        <taxon>Solanoideae</taxon>
        <taxon>Solaneae</taxon>
        <taxon>Solanum</taxon>
    </lineage>
</organism>
<name>A0ABQ7V2E6_SOLTU</name>
<feature type="compositionally biased region" description="Basic and acidic residues" evidence="1">
    <location>
        <begin position="152"/>
        <end position="165"/>
    </location>
</feature>
<keyword evidence="3" id="KW-1185">Reference proteome</keyword>
<evidence type="ECO:0008006" key="4">
    <source>
        <dbReference type="Google" id="ProtNLM"/>
    </source>
</evidence>
<feature type="region of interest" description="Disordered" evidence="1">
    <location>
        <begin position="98"/>
        <end position="165"/>
    </location>
</feature>
<dbReference type="Proteomes" id="UP000826656">
    <property type="component" value="Unassembled WGS sequence"/>
</dbReference>
<reference evidence="2 3" key="1">
    <citation type="journal article" date="2021" name="bioRxiv">
        <title>Chromosome-scale and haplotype-resolved genome assembly of a tetraploid potato cultivar.</title>
        <authorList>
            <person name="Sun H."/>
            <person name="Jiao W.-B."/>
            <person name="Krause K."/>
            <person name="Campoy J.A."/>
            <person name="Goel M."/>
            <person name="Folz-Donahue K."/>
            <person name="Kukat C."/>
            <person name="Huettel B."/>
            <person name="Schneeberger K."/>
        </authorList>
    </citation>
    <scope>NUCLEOTIDE SEQUENCE [LARGE SCALE GENOMIC DNA]</scope>
    <source>
        <strain evidence="2">SolTubOtavaFocal</strain>
        <tissue evidence="2">Leaves</tissue>
    </source>
</reference>
<feature type="compositionally biased region" description="Acidic residues" evidence="1">
    <location>
        <begin position="124"/>
        <end position="151"/>
    </location>
</feature>
<evidence type="ECO:0000313" key="2">
    <source>
        <dbReference type="EMBL" id="KAH0758262.1"/>
    </source>
</evidence>
<comment type="caution">
    <text evidence="2">The sequence shown here is derived from an EMBL/GenBank/DDBJ whole genome shotgun (WGS) entry which is preliminary data.</text>
</comment>
<evidence type="ECO:0000313" key="3">
    <source>
        <dbReference type="Proteomes" id="UP000826656"/>
    </source>
</evidence>
<evidence type="ECO:0000256" key="1">
    <source>
        <dbReference type="SAM" id="MobiDB-lite"/>
    </source>
</evidence>
<proteinExistence type="predicted"/>
<gene>
    <name evidence="2" type="ORF">KY290_021755</name>
</gene>
<sequence length="165" mass="18572">MSYFELRDYIRNLGYSTTCSFSIKPPNNGILVDVNDDMNILDMMCSLEDGDVVEVFVKHLADELTVEPMLIENGEYHLNSEDPFATFSSSSLFTSTPHATANGATIGDDDIDVGPAGSDFSEEKVEDFDYSTEDSVEFEAELVRDNDEEEYRSDVHEQVRELRAE</sequence>